<dbReference type="SMART" id="SM00487">
    <property type="entry name" value="DEXDc"/>
    <property type="match status" value="1"/>
</dbReference>
<dbReference type="GO" id="GO:0003723">
    <property type="term" value="F:RNA binding"/>
    <property type="evidence" value="ECO:0007669"/>
    <property type="project" value="UniProtKB-KW"/>
</dbReference>
<evidence type="ECO:0000256" key="11">
    <source>
        <dbReference type="SAM" id="MobiDB-lite"/>
    </source>
</evidence>
<evidence type="ECO:0000256" key="8">
    <source>
        <dbReference type="ARBA" id="ARBA00022840"/>
    </source>
</evidence>
<keyword evidence="4" id="KW-0863">Zinc-finger</keyword>
<evidence type="ECO:0000256" key="10">
    <source>
        <dbReference type="ARBA" id="ARBA00047984"/>
    </source>
</evidence>
<keyword evidence="3" id="KW-0547">Nucleotide-binding</keyword>
<evidence type="ECO:0000256" key="7">
    <source>
        <dbReference type="ARBA" id="ARBA00022833"/>
    </source>
</evidence>
<feature type="region of interest" description="Disordered" evidence="11">
    <location>
        <begin position="1"/>
        <end position="23"/>
    </location>
</feature>
<dbReference type="GO" id="GO:0005737">
    <property type="term" value="C:cytoplasm"/>
    <property type="evidence" value="ECO:0007669"/>
    <property type="project" value="UniProtKB-ARBA"/>
</dbReference>
<keyword evidence="9" id="KW-0694">RNA-binding</keyword>
<dbReference type="CDD" id="cd18787">
    <property type="entry name" value="SF2_C_DEAD"/>
    <property type="match status" value="1"/>
</dbReference>
<feature type="region of interest" description="Disordered" evidence="11">
    <location>
        <begin position="61"/>
        <end position="115"/>
    </location>
</feature>
<protein>
    <recommendedName>
        <fullName evidence="1">RNA helicase</fullName>
        <ecNumber evidence="1">3.6.4.13</ecNumber>
    </recommendedName>
</protein>
<feature type="compositionally biased region" description="Acidic residues" evidence="11">
    <location>
        <begin position="185"/>
        <end position="195"/>
    </location>
</feature>
<dbReference type="PROSITE" id="PS51194">
    <property type="entry name" value="HELICASE_CTER"/>
    <property type="match status" value="1"/>
</dbReference>
<feature type="domain" description="Helicase C-terminal" evidence="13">
    <location>
        <begin position="539"/>
        <end position="700"/>
    </location>
</feature>
<proteinExistence type="predicted"/>
<evidence type="ECO:0000256" key="2">
    <source>
        <dbReference type="ARBA" id="ARBA00022723"/>
    </source>
</evidence>
<dbReference type="Proteomes" id="UP001145021">
    <property type="component" value="Unassembled WGS sequence"/>
</dbReference>
<feature type="compositionally biased region" description="Basic and acidic residues" evidence="11">
    <location>
        <begin position="165"/>
        <end position="184"/>
    </location>
</feature>
<dbReference type="InterPro" id="IPR036875">
    <property type="entry name" value="Znf_CCHC_sf"/>
</dbReference>
<feature type="region of interest" description="Disordered" evidence="11">
    <location>
        <begin position="142"/>
        <end position="213"/>
    </location>
</feature>
<evidence type="ECO:0000313" key="15">
    <source>
        <dbReference type="Proteomes" id="UP001145021"/>
    </source>
</evidence>
<sequence length="754" mass="83737">MSGQAAQEPKSAASKEQDIQATLEKYRQRRRQIEIEEQQRQQTQTLAVLAEDASLVNAGSGVFSAHGQFGTSSNSNSYNNNSSGRYAESREHAKLSSSSLSASKPPQDSLPLGLESAAEYIPARQRRMARLEQIRRSIHGAGSSEGIKESADYDESASYEANASEARHKDRHKDRYKDRYKDTHEENDEDGDGDGDGGALAAQKSAFPDRTQSKSLVDQIADLRKNHMLAERTAEEKLRDEENALLAAISRRRQLASAAELAQGVVYTQPMRTSWRLLPRHREMSAADAAKRRHMWGIVVDGEDIPPPLLTFRAMRFPKPLLDYLGTRGILTPSPIQMQGLPVALAGRDMIGIASTGTGKTLAFSLPLVMRALEEERRMPLVQGEGPIGLIVCPSRELARQTYEGLVAMSAALSESGEYPGLELRSVLAIGGISMQDQAHTLSRGIHMLVATPGRLKDMLARRTVNLDLCTYLCMDEADRMIDVGFEEDVRTIMSHFSRQRQTVLFSATMPKKIQDFARASLVKPVVVNVSRAGAANMDIIQEVEVVRSELRIAYLLECLQKTPPPVVIFAENKADVDDILEYLLLKQVEAVAIHGSKDQEEREYAMRSFRELRKDVLVATDVASKGLDFPEIKHVINFDLPREIENYTHRIGRTGRAGKTGVATTFVDLVTYSEHLLLDLKHLLLEARQRVPPALLAIPDPTDKYRKSDGTLDTSVGCQYCGGLGHRILDCPKLAQEQRAQQAAQRREINEGY</sequence>
<evidence type="ECO:0000259" key="12">
    <source>
        <dbReference type="PROSITE" id="PS51192"/>
    </source>
</evidence>
<comment type="caution">
    <text evidence="14">The sequence shown here is derived from an EMBL/GenBank/DDBJ whole genome shotgun (WGS) entry which is preliminary data.</text>
</comment>
<keyword evidence="2" id="KW-0479">Metal-binding</keyword>
<dbReference type="GO" id="GO:0016787">
    <property type="term" value="F:hydrolase activity"/>
    <property type="evidence" value="ECO:0007669"/>
    <property type="project" value="UniProtKB-KW"/>
</dbReference>
<gene>
    <name evidence="14" type="ORF">LPJ64_004116</name>
</gene>
<dbReference type="SMART" id="SM00490">
    <property type="entry name" value="HELICc"/>
    <property type="match status" value="1"/>
</dbReference>
<dbReference type="GO" id="GO:0008270">
    <property type="term" value="F:zinc ion binding"/>
    <property type="evidence" value="ECO:0007669"/>
    <property type="project" value="UniProtKB-KW"/>
</dbReference>
<keyword evidence="7" id="KW-0862">Zinc</keyword>
<dbReference type="SUPFAM" id="SSF57756">
    <property type="entry name" value="Retrovirus zinc finger-like domains"/>
    <property type="match status" value="1"/>
</dbReference>
<dbReference type="InterPro" id="IPR014001">
    <property type="entry name" value="Helicase_ATP-bd"/>
</dbReference>
<evidence type="ECO:0000259" key="13">
    <source>
        <dbReference type="PROSITE" id="PS51194"/>
    </source>
</evidence>
<keyword evidence="5" id="KW-0378">Hydrolase</keyword>
<dbReference type="GO" id="GO:0003724">
    <property type="term" value="F:RNA helicase activity"/>
    <property type="evidence" value="ECO:0007669"/>
    <property type="project" value="UniProtKB-EC"/>
</dbReference>
<reference evidence="14" key="1">
    <citation type="submission" date="2022-07" db="EMBL/GenBank/DDBJ databases">
        <title>Phylogenomic reconstructions and comparative analyses of Kickxellomycotina fungi.</title>
        <authorList>
            <person name="Reynolds N.K."/>
            <person name="Stajich J.E."/>
            <person name="Barry K."/>
            <person name="Grigoriev I.V."/>
            <person name="Crous P."/>
            <person name="Smith M.E."/>
        </authorList>
    </citation>
    <scope>NUCLEOTIDE SEQUENCE</scope>
    <source>
        <strain evidence="14">NBRC 105413</strain>
    </source>
</reference>
<evidence type="ECO:0000256" key="3">
    <source>
        <dbReference type="ARBA" id="ARBA00022741"/>
    </source>
</evidence>
<dbReference type="InterPro" id="IPR011545">
    <property type="entry name" value="DEAD/DEAH_box_helicase_dom"/>
</dbReference>
<dbReference type="AlphaFoldDB" id="A0A9W7XGP5"/>
<keyword evidence="6" id="KW-0347">Helicase</keyword>
<feature type="compositionally biased region" description="Low complexity" evidence="11">
    <location>
        <begin position="72"/>
        <end position="83"/>
    </location>
</feature>
<dbReference type="Gene3D" id="3.40.50.300">
    <property type="entry name" value="P-loop containing nucleotide triphosphate hydrolases"/>
    <property type="match status" value="2"/>
</dbReference>
<dbReference type="InterPro" id="IPR027417">
    <property type="entry name" value="P-loop_NTPase"/>
</dbReference>
<evidence type="ECO:0000256" key="1">
    <source>
        <dbReference type="ARBA" id="ARBA00012552"/>
    </source>
</evidence>
<name>A0A9W7XGP5_9FUNG</name>
<evidence type="ECO:0000256" key="4">
    <source>
        <dbReference type="ARBA" id="ARBA00022771"/>
    </source>
</evidence>
<feature type="domain" description="Helicase ATP-binding" evidence="12">
    <location>
        <begin position="341"/>
        <end position="528"/>
    </location>
</feature>
<dbReference type="GO" id="GO:0005524">
    <property type="term" value="F:ATP binding"/>
    <property type="evidence" value="ECO:0007669"/>
    <property type="project" value="UniProtKB-KW"/>
</dbReference>
<dbReference type="InterPro" id="IPR001650">
    <property type="entry name" value="Helicase_C-like"/>
</dbReference>
<accession>A0A9W7XGP5</accession>
<evidence type="ECO:0000256" key="6">
    <source>
        <dbReference type="ARBA" id="ARBA00022806"/>
    </source>
</evidence>
<dbReference type="PROSITE" id="PS51192">
    <property type="entry name" value="HELICASE_ATP_BIND_1"/>
    <property type="match status" value="1"/>
</dbReference>
<organism evidence="14 15">
    <name type="scientific">Coemansia asiatica</name>
    <dbReference type="NCBI Taxonomy" id="1052880"/>
    <lineage>
        <taxon>Eukaryota</taxon>
        <taxon>Fungi</taxon>
        <taxon>Fungi incertae sedis</taxon>
        <taxon>Zoopagomycota</taxon>
        <taxon>Kickxellomycotina</taxon>
        <taxon>Kickxellomycetes</taxon>
        <taxon>Kickxellales</taxon>
        <taxon>Kickxellaceae</taxon>
        <taxon>Coemansia</taxon>
    </lineage>
</organism>
<dbReference type="PANTHER" id="PTHR47958">
    <property type="entry name" value="ATP-DEPENDENT RNA HELICASE DBP3"/>
    <property type="match status" value="1"/>
</dbReference>
<feature type="compositionally biased region" description="Low complexity" evidence="11">
    <location>
        <begin position="95"/>
        <end position="106"/>
    </location>
</feature>
<dbReference type="Pfam" id="PF00270">
    <property type="entry name" value="DEAD"/>
    <property type="match status" value="1"/>
</dbReference>
<keyword evidence="15" id="KW-1185">Reference proteome</keyword>
<dbReference type="EMBL" id="JANBOH010000187">
    <property type="protein sequence ID" value="KAJ1644178.1"/>
    <property type="molecule type" value="Genomic_DNA"/>
</dbReference>
<dbReference type="Pfam" id="PF00271">
    <property type="entry name" value="Helicase_C"/>
    <property type="match status" value="1"/>
</dbReference>
<dbReference type="EC" id="3.6.4.13" evidence="1"/>
<comment type="catalytic activity">
    <reaction evidence="10">
        <text>ATP + H2O = ADP + phosphate + H(+)</text>
        <dbReference type="Rhea" id="RHEA:13065"/>
        <dbReference type="ChEBI" id="CHEBI:15377"/>
        <dbReference type="ChEBI" id="CHEBI:15378"/>
        <dbReference type="ChEBI" id="CHEBI:30616"/>
        <dbReference type="ChEBI" id="CHEBI:43474"/>
        <dbReference type="ChEBI" id="CHEBI:456216"/>
        <dbReference type="EC" id="3.6.4.13"/>
    </reaction>
</comment>
<evidence type="ECO:0000256" key="9">
    <source>
        <dbReference type="ARBA" id="ARBA00022884"/>
    </source>
</evidence>
<evidence type="ECO:0000313" key="14">
    <source>
        <dbReference type="EMBL" id="KAJ1644178.1"/>
    </source>
</evidence>
<evidence type="ECO:0000256" key="5">
    <source>
        <dbReference type="ARBA" id="ARBA00022801"/>
    </source>
</evidence>
<dbReference type="SUPFAM" id="SSF52540">
    <property type="entry name" value="P-loop containing nucleoside triphosphate hydrolases"/>
    <property type="match status" value="2"/>
</dbReference>
<keyword evidence="8" id="KW-0067">ATP-binding</keyword>
<dbReference type="FunFam" id="3.40.50.300:FF:000657">
    <property type="entry name" value="Probable ATP-dependent RNA helicase DDX41"/>
    <property type="match status" value="1"/>
</dbReference>